<accession>A0A5C3P6V3</accession>
<dbReference type="AlphaFoldDB" id="A0A5C3P6V3"/>
<keyword evidence="2" id="KW-1185">Reference proteome</keyword>
<protein>
    <submittedName>
        <fullName evidence="1">Uncharacterized protein</fullName>
    </submittedName>
</protein>
<sequence>MHGSLQGSSTWLLTPSHAARARTSNGVNRTTMRMVASGYEDLMHIRKYRILKVASRGECGGTQAHIYPYPTFPRSLLDQVGTSPPVTAEFVW</sequence>
<evidence type="ECO:0000313" key="2">
    <source>
        <dbReference type="Proteomes" id="UP000308197"/>
    </source>
</evidence>
<gene>
    <name evidence="1" type="ORF">K466DRAFT_591194</name>
</gene>
<name>A0A5C3P6V3_9APHY</name>
<dbReference type="InParanoid" id="A0A5C3P6V3"/>
<dbReference type="EMBL" id="ML211593">
    <property type="protein sequence ID" value="TFK81523.1"/>
    <property type="molecule type" value="Genomic_DNA"/>
</dbReference>
<organism evidence="1 2">
    <name type="scientific">Polyporus arcularius HHB13444</name>
    <dbReference type="NCBI Taxonomy" id="1314778"/>
    <lineage>
        <taxon>Eukaryota</taxon>
        <taxon>Fungi</taxon>
        <taxon>Dikarya</taxon>
        <taxon>Basidiomycota</taxon>
        <taxon>Agaricomycotina</taxon>
        <taxon>Agaricomycetes</taxon>
        <taxon>Polyporales</taxon>
        <taxon>Polyporaceae</taxon>
        <taxon>Polyporus</taxon>
    </lineage>
</organism>
<evidence type="ECO:0000313" key="1">
    <source>
        <dbReference type="EMBL" id="TFK81523.1"/>
    </source>
</evidence>
<dbReference type="Proteomes" id="UP000308197">
    <property type="component" value="Unassembled WGS sequence"/>
</dbReference>
<reference evidence="1 2" key="1">
    <citation type="journal article" date="2019" name="Nat. Ecol. Evol.">
        <title>Megaphylogeny resolves global patterns of mushroom evolution.</title>
        <authorList>
            <person name="Varga T."/>
            <person name="Krizsan K."/>
            <person name="Foldi C."/>
            <person name="Dima B."/>
            <person name="Sanchez-Garcia M."/>
            <person name="Sanchez-Ramirez S."/>
            <person name="Szollosi G.J."/>
            <person name="Szarkandi J.G."/>
            <person name="Papp V."/>
            <person name="Albert L."/>
            <person name="Andreopoulos W."/>
            <person name="Angelini C."/>
            <person name="Antonin V."/>
            <person name="Barry K.W."/>
            <person name="Bougher N.L."/>
            <person name="Buchanan P."/>
            <person name="Buyck B."/>
            <person name="Bense V."/>
            <person name="Catcheside P."/>
            <person name="Chovatia M."/>
            <person name="Cooper J."/>
            <person name="Damon W."/>
            <person name="Desjardin D."/>
            <person name="Finy P."/>
            <person name="Geml J."/>
            <person name="Haridas S."/>
            <person name="Hughes K."/>
            <person name="Justo A."/>
            <person name="Karasinski D."/>
            <person name="Kautmanova I."/>
            <person name="Kiss B."/>
            <person name="Kocsube S."/>
            <person name="Kotiranta H."/>
            <person name="LaButti K.M."/>
            <person name="Lechner B.E."/>
            <person name="Liimatainen K."/>
            <person name="Lipzen A."/>
            <person name="Lukacs Z."/>
            <person name="Mihaltcheva S."/>
            <person name="Morgado L.N."/>
            <person name="Niskanen T."/>
            <person name="Noordeloos M.E."/>
            <person name="Ohm R.A."/>
            <person name="Ortiz-Santana B."/>
            <person name="Ovrebo C."/>
            <person name="Racz N."/>
            <person name="Riley R."/>
            <person name="Savchenko A."/>
            <person name="Shiryaev A."/>
            <person name="Soop K."/>
            <person name="Spirin V."/>
            <person name="Szebenyi C."/>
            <person name="Tomsovsky M."/>
            <person name="Tulloss R.E."/>
            <person name="Uehling J."/>
            <person name="Grigoriev I.V."/>
            <person name="Vagvolgyi C."/>
            <person name="Papp T."/>
            <person name="Martin F.M."/>
            <person name="Miettinen O."/>
            <person name="Hibbett D.S."/>
            <person name="Nagy L.G."/>
        </authorList>
    </citation>
    <scope>NUCLEOTIDE SEQUENCE [LARGE SCALE GENOMIC DNA]</scope>
    <source>
        <strain evidence="1 2">HHB13444</strain>
    </source>
</reference>
<proteinExistence type="predicted"/>